<reference evidence="1 2" key="1">
    <citation type="submission" date="2023-03" db="EMBL/GenBank/DDBJ databases">
        <authorList>
            <person name="Pearce D."/>
        </authorList>
    </citation>
    <scope>NUCLEOTIDE SEQUENCE [LARGE SCALE GENOMIC DNA]</scope>
    <source>
        <strain evidence="1">Msz</strain>
    </source>
</reference>
<keyword evidence="2" id="KW-1185">Reference proteome</keyword>
<organism evidence="1 2">
    <name type="scientific">Methylocaldum szegediense</name>
    <dbReference type="NCBI Taxonomy" id="73780"/>
    <lineage>
        <taxon>Bacteria</taxon>
        <taxon>Pseudomonadati</taxon>
        <taxon>Pseudomonadota</taxon>
        <taxon>Gammaproteobacteria</taxon>
        <taxon>Methylococcales</taxon>
        <taxon>Methylococcaceae</taxon>
        <taxon>Methylocaldum</taxon>
    </lineage>
</organism>
<dbReference type="EMBL" id="OX458333">
    <property type="protein sequence ID" value="CAI8854965.1"/>
    <property type="molecule type" value="Genomic_DNA"/>
</dbReference>
<evidence type="ECO:0008006" key="3">
    <source>
        <dbReference type="Google" id="ProtNLM"/>
    </source>
</evidence>
<sequence>MSIDGPVLLQEGEAVMIKRLAGGDAGWVCPSNPRTICHRDGLGELSERHVDAPLRRSQSSRNP</sequence>
<proteinExistence type="predicted"/>
<name>A0ABN8X836_9GAMM</name>
<accession>A0ABN8X836</accession>
<evidence type="ECO:0000313" key="2">
    <source>
        <dbReference type="Proteomes" id="UP001162030"/>
    </source>
</evidence>
<dbReference type="Proteomes" id="UP001162030">
    <property type="component" value="Chromosome"/>
</dbReference>
<gene>
    <name evidence="1" type="ORF">MSZNOR_2584</name>
</gene>
<evidence type="ECO:0000313" key="1">
    <source>
        <dbReference type="EMBL" id="CAI8854965.1"/>
    </source>
</evidence>
<protein>
    <recommendedName>
        <fullName evidence="3">Peptidase S24/S26A/S26B/S26C domain-containing protein</fullName>
    </recommendedName>
</protein>